<sequence length="45" mass="5120">VATDIERMVEADGREAEVAEIERQIEAEGIQYLYCQFVSVTGRIM</sequence>
<proteinExistence type="predicted"/>
<accession>A0A382PRK9</accession>
<gene>
    <name evidence="1" type="ORF">METZ01_LOCUS328341</name>
</gene>
<dbReference type="AlphaFoldDB" id="A0A382PRK9"/>
<feature type="non-terminal residue" evidence="1">
    <location>
        <position position="1"/>
    </location>
</feature>
<dbReference type="EMBL" id="UINC01108977">
    <property type="protein sequence ID" value="SVC75487.1"/>
    <property type="molecule type" value="Genomic_DNA"/>
</dbReference>
<protein>
    <submittedName>
        <fullName evidence="1">Uncharacterized protein</fullName>
    </submittedName>
</protein>
<feature type="non-terminal residue" evidence="1">
    <location>
        <position position="45"/>
    </location>
</feature>
<name>A0A382PRK9_9ZZZZ</name>
<reference evidence="1" key="1">
    <citation type="submission" date="2018-05" db="EMBL/GenBank/DDBJ databases">
        <authorList>
            <person name="Lanie J.A."/>
            <person name="Ng W.-L."/>
            <person name="Kazmierczak K.M."/>
            <person name="Andrzejewski T.M."/>
            <person name="Davidsen T.M."/>
            <person name="Wayne K.J."/>
            <person name="Tettelin H."/>
            <person name="Glass J.I."/>
            <person name="Rusch D."/>
            <person name="Podicherti R."/>
            <person name="Tsui H.-C.T."/>
            <person name="Winkler M.E."/>
        </authorList>
    </citation>
    <scope>NUCLEOTIDE SEQUENCE</scope>
</reference>
<organism evidence="1">
    <name type="scientific">marine metagenome</name>
    <dbReference type="NCBI Taxonomy" id="408172"/>
    <lineage>
        <taxon>unclassified sequences</taxon>
        <taxon>metagenomes</taxon>
        <taxon>ecological metagenomes</taxon>
    </lineage>
</organism>
<evidence type="ECO:0000313" key="1">
    <source>
        <dbReference type="EMBL" id="SVC75487.1"/>
    </source>
</evidence>